<comment type="similarity">
    <text evidence="1">Belongs to the outer membrane factor (OMF) (TC 1.B.17) family.</text>
</comment>
<reference evidence="4" key="1">
    <citation type="submission" date="2015-06" db="EMBL/GenBank/DDBJ databases">
        <authorList>
            <person name="Hoefler B.C."/>
            <person name="Straight P.D."/>
        </authorList>
    </citation>
    <scope>NUCLEOTIDE SEQUENCE [LARGE SCALE GENOMIC DNA]</scope>
    <source>
        <strain evidence="4">73/13</strain>
    </source>
</reference>
<dbReference type="Pfam" id="PF02321">
    <property type="entry name" value="OEP"/>
    <property type="match status" value="2"/>
</dbReference>
<dbReference type="InterPro" id="IPR003423">
    <property type="entry name" value="OMP_efflux"/>
</dbReference>
<sequence length="452" mass="52226">MKNFSFLFLMLLLLSGCGARIEPIKEVVLSEDELRESNTKFEWWQAYENENLQNFLTFVLENNKDINVARASLLSALARADLIDYDLYPSLDGTLGFNRMKNLHSGVNNQSYSNGLNLSYELDIYGKILDSAKAEELRAKASAYDLASLKLSIINASLNSLFELAYFNDVKIMLENYVSNLEKMSELYALKFELGKIEELDFLNVWQSLLKARQNLLSNEQNRNLILKNLQDLLGKKEGFFYLEYFKKASLEDFKLLKPDFNIPLQSLAYRPDVRAKLNALKAAFKDYNSVQKSILPSISLGGALRGEAEEFKENFKLEILSGNVQISLPFLDYGRVRQNIKISQFAYEALLFEYEQILQSAFNEFHLVFKDYESNLKLLSNLSLIKDKQEFITRAYLQKYELGKSELKDYLDASNALISSQQELLRARYNLFETINLYYQITSLKGEENEF</sequence>
<accession>A0A2G4R193</accession>
<reference evidence="5" key="2">
    <citation type="submission" date="2015-06" db="EMBL/GenBank/DDBJ databases">
        <authorList>
            <person name="Parisi A."/>
            <person name="Chiara M."/>
            <person name="Florio D."/>
            <person name="Miccolupo A."/>
            <person name="Manzari C."/>
            <person name="Mion D."/>
            <person name="Caruso M."/>
            <person name="D'erchia A.M."/>
            <person name="Zanoni R."/>
        </authorList>
    </citation>
    <scope>NUCLEOTIDE SEQUENCE [LARGE SCALE GENOMIC DNA]</scope>
    <source>
        <strain evidence="5">73/13</strain>
    </source>
</reference>
<dbReference type="PANTHER" id="PTHR30203">
    <property type="entry name" value="OUTER MEMBRANE CATION EFFLUX PROTEIN"/>
    <property type="match status" value="1"/>
</dbReference>
<name>A0A2G4R193_9BACT</name>
<protein>
    <submittedName>
        <fullName evidence="3">TolC family protein</fullName>
    </submittedName>
    <submittedName>
        <fullName evidence="4">Transporter</fullName>
    </submittedName>
</protein>
<dbReference type="PANTHER" id="PTHR30203:SF32">
    <property type="entry name" value="CATION EFFLUX SYSTEM PROTEIN CUSC"/>
    <property type="match status" value="1"/>
</dbReference>
<dbReference type="InterPro" id="IPR010131">
    <property type="entry name" value="MdtP/NodT-like"/>
</dbReference>
<dbReference type="Gene3D" id="1.20.1600.10">
    <property type="entry name" value="Outer membrane efflux proteins (OEP)"/>
    <property type="match status" value="1"/>
</dbReference>
<dbReference type="RefSeq" id="WP_099461685.1">
    <property type="nucleotide sequence ID" value="NZ_LDWY01000065.1"/>
</dbReference>
<dbReference type="OrthoDB" id="9770517at2"/>
<evidence type="ECO:0000313" key="5">
    <source>
        <dbReference type="Proteomes" id="UP000237472"/>
    </source>
</evidence>
<feature type="chain" id="PRO_5013633241" evidence="2">
    <location>
        <begin position="22"/>
        <end position="452"/>
    </location>
</feature>
<keyword evidence="6" id="KW-1185">Reference proteome</keyword>
<dbReference type="AlphaFoldDB" id="A0A2G4R193"/>
<keyword evidence="2" id="KW-0732">Signal</keyword>
<reference evidence="3 6" key="4">
    <citation type="journal article" date="2021" name="Syst. Appl. Microbiol.">
        <title>nCampylobacter vulpis sp. nov. isolated from wild red foxes.</title>
        <authorList>
            <person name="Parisi A."/>
            <person name="Chiara M."/>
            <person name="Caffara M."/>
            <person name="Mion D."/>
            <person name="Miller W.G."/>
            <person name="Caruso M."/>
            <person name="Manzari C."/>
            <person name="Florio D."/>
            <person name="Capozzi L."/>
            <person name="D'Erchia A.M."/>
            <person name="Manzulli V."/>
            <person name="Zanoni R.G."/>
        </authorList>
    </citation>
    <scope>NUCLEOTIDE SEQUENCE [LARGE SCALE GENOMIC DNA]</scope>
    <source>
        <strain evidence="3 6">52/13</strain>
    </source>
</reference>
<comment type="caution">
    <text evidence="4">The sequence shown here is derived from an EMBL/GenBank/DDBJ whole genome shotgun (WGS) entry which is preliminary data.</text>
</comment>
<evidence type="ECO:0000256" key="2">
    <source>
        <dbReference type="SAM" id="SignalP"/>
    </source>
</evidence>
<evidence type="ECO:0000313" key="6">
    <source>
        <dbReference type="Proteomes" id="UP000811399"/>
    </source>
</evidence>
<dbReference type="EMBL" id="VJYU01000032">
    <property type="protein sequence ID" value="MBS4241612.1"/>
    <property type="molecule type" value="Genomic_DNA"/>
</dbReference>
<dbReference type="SUPFAM" id="SSF56954">
    <property type="entry name" value="Outer membrane efflux proteins (OEP)"/>
    <property type="match status" value="1"/>
</dbReference>
<evidence type="ECO:0000313" key="3">
    <source>
        <dbReference type="EMBL" id="MBS4241612.1"/>
    </source>
</evidence>
<proteinExistence type="inferred from homology"/>
<organism evidence="4 5">
    <name type="scientific">Campylobacter vulpis</name>
    <dbReference type="NCBI Taxonomy" id="1655500"/>
    <lineage>
        <taxon>Bacteria</taxon>
        <taxon>Pseudomonadati</taxon>
        <taxon>Campylobacterota</taxon>
        <taxon>Epsilonproteobacteria</taxon>
        <taxon>Campylobacterales</taxon>
        <taxon>Campylobacteraceae</taxon>
        <taxon>Campylobacter</taxon>
    </lineage>
</organism>
<dbReference type="PROSITE" id="PS51257">
    <property type="entry name" value="PROKAR_LIPOPROTEIN"/>
    <property type="match status" value="1"/>
</dbReference>
<evidence type="ECO:0000256" key="1">
    <source>
        <dbReference type="ARBA" id="ARBA00007613"/>
    </source>
</evidence>
<dbReference type="GO" id="GO:0015562">
    <property type="term" value="F:efflux transmembrane transporter activity"/>
    <property type="evidence" value="ECO:0007669"/>
    <property type="project" value="InterPro"/>
</dbReference>
<dbReference type="Proteomes" id="UP000237472">
    <property type="component" value="Unassembled WGS sequence"/>
</dbReference>
<reference evidence="3" key="3">
    <citation type="submission" date="2019-07" db="EMBL/GenBank/DDBJ databases">
        <authorList>
            <person name="Miller W.G."/>
        </authorList>
    </citation>
    <scope>NUCLEOTIDE SEQUENCE</scope>
    <source>
        <strain evidence="3">52/13</strain>
    </source>
</reference>
<feature type="signal peptide" evidence="2">
    <location>
        <begin position="1"/>
        <end position="21"/>
    </location>
</feature>
<evidence type="ECO:0000313" key="4">
    <source>
        <dbReference type="EMBL" id="PHY90324.1"/>
    </source>
</evidence>
<dbReference type="EMBL" id="LDWY01000065">
    <property type="protein sequence ID" value="PHY90324.1"/>
    <property type="molecule type" value="Genomic_DNA"/>
</dbReference>
<gene>
    <name evidence="4" type="ORF">AA994_05350</name>
    <name evidence="3" type="ORF">CVU5213_07775</name>
</gene>
<dbReference type="Proteomes" id="UP000811399">
    <property type="component" value="Unassembled WGS sequence"/>
</dbReference>
<dbReference type="Gene3D" id="2.20.200.10">
    <property type="entry name" value="Outer membrane efflux proteins (OEP)"/>
    <property type="match status" value="1"/>
</dbReference>